<accession>A0ABT1JGW4</accession>
<protein>
    <submittedName>
        <fullName evidence="1">Uncharacterized protein</fullName>
    </submittedName>
</protein>
<reference evidence="1 2" key="2">
    <citation type="submission" date="2022-06" db="EMBL/GenBank/DDBJ databases">
        <title>Genomic Encyclopedia of Type Strains, Phase I: the one thousand microbial genomes (KMG-I) project.</title>
        <authorList>
            <person name="Kyrpides N."/>
        </authorList>
    </citation>
    <scope>NUCLEOTIDE SEQUENCE [LARGE SCALE GENOMIC DNA]</scope>
    <source>
        <strain evidence="1 2">DSM 43889</strain>
    </source>
</reference>
<reference evidence="1 2" key="1">
    <citation type="submission" date="2013-07" db="EMBL/GenBank/DDBJ databases">
        <authorList>
            <consortium name="DOE Joint Genome Institute"/>
            <person name="Reeve W."/>
            <person name="Huntemann M."/>
            <person name="Han J."/>
            <person name="Chen A."/>
            <person name="Kyrpides N."/>
            <person name="Mavromatis K."/>
            <person name="Markowitz V."/>
            <person name="Palaniappan K."/>
            <person name="Ivanova N."/>
            <person name="Schaumberg A."/>
            <person name="Pati A."/>
            <person name="Liolios K."/>
            <person name="Nordberg H.P."/>
            <person name="Cantor M.N."/>
            <person name="Hua S.X."/>
            <person name="Woyke T."/>
        </authorList>
    </citation>
    <scope>NUCLEOTIDE SEQUENCE [LARGE SCALE GENOMIC DNA]</scope>
    <source>
        <strain evidence="1 2">DSM 43889</strain>
    </source>
</reference>
<dbReference type="EMBL" id="AUBJ02000001">
    <property type="protein sequence ID" value="MCP2331731.1"/>
    <property type="molecule type" value="Genomic_DNA"/>
</dbReference>
<dbReference type="Proteomes" id="UP000791080">
    <property type="component" value="Unassembled WGS sequence"/>
</dbReference>
<dbReference type="RefSeq" id="WP_026418350.1">
    <property type="nucleotide sequence ID" value="NZ_AUBJ02000001.1"/>
</dbReference>
<evidence type="ECO:0000313" key="2">
    <source>
        <dbReference type="Proteomes" id="UP000791080"/>
    </source>
</evidence>
<evidence type="ECO:0000313" key="1">
    <source>
        <dbReference type="EMBL" id="MCP2331731.1"/>
    </source>
</evidence>
<sequence>MILLDNRWAVAVPGDDLVTGTPSFTVVTVDRRQWRVLLVLGDSPGRGTLKVTTRAAETAALTIGNAFLPGARGVGPLGQVDGVTADARPRSLVVHRALRRQAPLAVLRLNGHQATPARLAYPGDTAARLAAALQHAAALLE</sequence>
<name>A0ABT1JGW4_ACTCY</name>
<proteinExistence type="predicted"/>
<keyword evidence="2" id="KW-1185">Reference proteome</keyword>
<comment type="caution">
    <text evidence="1">The sequence shown here is derived from an EMBL/GenBank/DDBJ whole genome shotgun (WGS) entry which is preliminary data.</text>
</comment>
<gene>
    <name evidence="1" type="ORF">G443_002001</name>
</gene>
<organism evidence="1 2">
    <name type="scientific">Actinoalloteichus caeruleus DSM 43889</name>
    <dbReference type="NCBI Taxonomy" id="1120930"/>
    <lineage>
        <taxon>Bacteria</taxon>
        <taxon>Bacillati</taxon>
        <taxon>Actinomycetota</taxon>
        <taxon>Actinomycetes</taxon>
        <taxon>Pseudonocardiales</taxon>
        <taxon>Pseudonocardiaceae</taxon>
        <taxon>Actinoalloteichus</taxon>
        <taxon>Actinoalloteichus cyanogriseus</taxon>
    </lineage>
</organism>